<keyword evidence="3" id="KW-1185">Reference proteome</keyword>
<name>A0ABD2JPI7_HETSC</name>
<sequence length="545" mass="63685">MPKKKPARLLNFEEEEDEEMEPELDHELFGKLTEELDEAIEKSMERTYSDTLNTFNEILRNPSKSSEHRVPTLFLCGHCLDWNWLFNRLRKCHKNLTIKNKEFAEVSEELTTDSENESGDHLKKGGKKVILFFQDNSFSKREVFERILSLIGKNVCVLLLVHTSISFSFIDERIPRLFFIQMSIINSMPLPPVDHFLHALFIKNWAFLPRANVQFHGKTVQFIQKMFRREHRTLKSVRKALVFALFDYVRENGGEKRPKAEERKEFANVTKTYFASLRAFVLLTDQNNSLNSDEFALKLHFQIQNSQEKFAEYYTNLKSKCDNWTIDKWQNKMERIGEIIVDKSSKEKCREFAVKLDEQRNRSQNEQSENIEPPKQTSFHRTSFKRSVKTSKIFADQRILRNRLISPLDAQFRAELFQFLDSLFLPNLLPFPNKFVAGPGDLALLDPSLSVQLDRCFSDCEQSDEIKQLDIVNVYQLLVSHASLYYTFPLSTLQEAFCLLAKPIEGLEKEARFLSAIAQLEHIGVVKSLPNDFVRLIYLTRAILK</sequence>
<accession>A0ABD2JPI7</accession>
<organism evidence="2 3">
    <name type="scientific">Heterodera schachtii</name>
    <name type="common">Sugarbeet cyst nematode worm</name>
    <name type="synonym">Tylenchus schachtii</name>
    <dbReference type="NCBI Taxonomy" id="97005"/>
    <lineage>
        <taxon>Eukaryota</taxon>
        <taxon>Metazoa</taxon>
        <taxon>Ecdysozoa</taxon>
        <taxon>Nematoda</taxon>
        <taxon>Chromadorea</taxon>
        <taxon>Rhabditida</taxon>
        <taxon>Tylenchina</taxon>
        <taxon>Tylenchomorpha</taxon>
        <taxon>Tylenchoidea</taxon>
        <taxon>Heteroderidae</taxon>
        <taxon>Heteroderinae</taxon>
        <taxon>Heterodera</taxon>
    </lineage>
</organism>
<comment type="caution">
    <text evidence="2">The sequence shown here is derived from an EMBL/GenBank/DDBJ whole genome shotgun (WGS) entry which is preliminary data.</text>
</comment>
<dbReference type="Proteomes" id="UP001620645">
    <property type="component" value="Unassembled WGS sequence"/>
</dbReference>
<reference evidence="2 3" key="1">
    <citation type="submission" date="2024-10" db="EMBL/GenBank/DDBJ databases">
        <authorList>
            <person name="Kim D."/>
        </authorList>
    </citation>
    <scope>NUCLEOTIDE SEQUENCE [LARGE SCALE GENOMIC DNA]</scope>
    <source>
        <strain evidence="2">Taebaek</strain>
    </source>
</reference>
<feature type="region of interest" description="Disordered" evidence="1">
    <location>
        <begin position="358"/>
        <end position="381"/>
    </location>
</feature>
<proteinExistence type="predicted"/>
<gene>
    <name evidence="2" type="ORF">niasHS_007572</name>
</gene>
<feature type="compositionally biased region" description="Acidic residues" evidence="1">
    <location>
        <begin position="12"/>
        <end position="22"/>
    </location>
</feature>
<protein>
    <recommendedName>
        <fullName evidence="4">Origin recognition complex subunit 3</fullName>
    </recommendedName>
</protein>
<evidence type="ECO:0008006" key="4">
    <source>
        <dbReference type="Google" id="ProtNLM"/>
    </source>
</evidence>
<evidence type="ECO:0000313" key="3">
    <source>
        <dbReference type="Proteomes" id="UP001620645"/>
    </source>
</evidence>
<dbReference type="EMBL" id="JBICCN010000118">
    <property type="protein sequence ID" value="KAL3092363.1"/>
    <property type="molecule type" value="Genomic_DNA"/>
</dbReference>
<evidence type="ECO:0000256" key="1">
    <source>
        <dbReference type="SAM" id="MobiDB-lite"/>
    </source>
</evidence>
<feature type="region of interest" description="Disordered" evidence="1">
    <location>
        <begin position="1"/>
        <end position="23"/>
    </location>
</feature>
<evidence type="ECO:0000313" key="2">
    <source>
        <dbReference type="EMBL" id="KAL3092363.1"/>
    </source>
</evidence>
<dbReference type="AlphaFoldDB" id="A0ABD2JPI7"/>
<feature type="compositionally biased region" description="Polar residues" evidence="1">
    <location>
        <begin position="364"/>
        <end position="381"/>
    </location>
</feature>